<organism evidence="8 9">
    <name type="scientific">Amycolatopsis antarctica</name>
    <dbReference type="NCBI Taxonomy" id="1854586"/>
    <lineage>
        <taxon>Bacteria</taxon>
        <taxon>Bacillati</taxon>
        <taxon>Actinomycetota</taxon>
        <taxon>Actinomycetes</taxon>
        <taxon>Pseudonocardiales</taxon>
        <taxon>Pseudonocardiaceae</taxon>
        <taxon>Amycolatopsis</taxon>
    </lineage>
</organism>
<dbReference type="GO" id="GO:0006310">
    <property type="term" value="P:DNA recombination"/>
    <property type="evidence" value="ECO:0007669"/>
    <property type="project" value="UniProtKB-KW"/>
</dbReference>
<protein>
    <submittedName>
        <fullName evidence="8">Integrase</fullName>
    </submittedName>
</protein>
<dbReference type="InterPro" id="IPR011010">
    <property type="entry name" value="DNA_brk_join_enz"/>
</dbReference>
<dbReference type="InterPro" id="IPR044068">
    <property type="entry name" value="CB"/>
</dbReference>
<dbReference type="RefSeq" id="WP_094861716.1">
    <property type="nucleotide sequence ID" value="NZ_NKYE01000003.1"/>
</dbReference>
<dbReference type="PANTHER" id="PTHR30349:SF41">
    <property type="entry name" value="INTEGRASE_RECOMBINASE PROTEIN MJ0367-RELATED"/>
    <property type="match status" value="1"/>
</dbReference>
<evidence type="ECO:0000256" key="5">
    <source>
        <dbReference type="PROSITE-ProRule" id="PRU01248"/>
    </source>
</evidence>
<keyword evidence="9" id="KW-1185">Reference proteome</keyword>
<evidence type="ECO:0000256" key="2">
    <source>
        <dbReference type="ARBA" id="ARBA00022908"/>
    </source>
</evidence>
<evidence type="ECO:0000259" key="6">
    <source>
        <dbReference type="PROSITE" id="PS51898"/>
    </source>
</evidence>
<dbReference type="InterPro" id="IPR002104">
    <property type="entry name" value="Integrase_catalytic"/>
</dbReference>
<dbReference type="Gene3D" id="1.10.150.130">
    <property type="match status" value="1"/>
</dbReference>
<feature type="domain" description="Tyr recombinase" evidence="6">
    <location>
        <begin position="113"/>
        <end position="300"/>
    </location>
</feature>
<dbReference type="EMBL" id="NKYE01000003">
    <property type="protein sequence ID" value="OZM73959.1"/>
    <property type="molecule type" value="Genomic_DNA"/>
</dbReference>
<dbReference type="SUPFAM" id="SSF56349">
    <property type="entry name" value="DNA breaking-rejoining enzymes"/>
    <property type="match status" value="1"/>
</dbReference>
<evidence type="ECO:0000256" key="4">
    <source>
        <dbReference type="ARBA" id="ARBA00023172"/>
    </source>
</evidence>
<dbReference type="InterPro" id="IPR050090">
    <property type="entry name" value="Tyrosine_recombinase_XerCD"/>
</dbReference>
<dbReference type="GO" id="GO:0003677">
    <property type="term" value="F:DNA binding"/>
    <property type="evidence" value="ECO:0007669"/>
    <property type="project" value="UniProtKB-UniRule"/>
</dbReference>
<dbReference type="Pfam" id="PF02899">
    <property type="entry name" value="Phage_int_SAM_1"/>
    <property type="match status" value="1"/>
</dbReference>
<dbReference type="InterPro" id="IPR004107">
    <property type="entry name" value="Integrase_SAM-like_N"/>
</dbReference>
<evidence type="ECO:0000313" key="8">
    <source>
        <dbReference type="EMBL" id="OZM73959.1"/>
    </source>
</evidence>
<reference evidence="8 9" key="1">
    <citation type="submission" date="2017-07" db="EMBL/GenBank/DDBJ databases">
        <title>Amycolatopsis antarcticus sp. nov., isolated from the surface of an Antarcticus brown macroalga.</title>
        <authorList>
            <person name="Wang J."/>
            <person name="Leiva S."/>
            <person name="Huang J."/>
            <person name="Huang Y."/>
        </authorList>
    </citation>
    <scope>NUCLEOTIDE SEQUENCE [LARGE SCALE GENOMIC DNA]</scope>
    <source>
        <strain evidence="8 9">AU-G6</strain>
    </source>
</reference>
<evidence type="ECO:0000313" key="9">
    <source>
        <dbReference type="Proteomes" id="UP000242444"/>
    </source>
</evidence>
<dbReference type="GO" id="GO:0015074">
    <property type="term" value="P:DNA integration"/>
    <property type="evidence" value="ECO:0007669"/>
    <property type="project" value="UniProtKB-KW"/>
</dbReference>
<dbReference type="InterPro" id="IPR013762">
    <property type="entry name" value="Integrase-like_cat_sf"/>
</dbReference>
<dbReference type="Proteomes" id="UP000242444">
    <property type="component" value="Unassembled WGS sequence"/>
</dbReference>
<dbReference type="AlphaFoldDB" id="A0A263D709"/>
<proteinExistence type="inferred from homology"/>
<dbReference type="PANTHER" id="PTHR30349">
    <property type="entry name" value="PHAGE INTEGRASE-RELATED"/>
    <property type="match status" value="1"/>
</dbReference>
<dbReference type="Gene3D" id="1.10.443.10">
    <property type="entry name" value="Intergrase catalytic core"/>
    <property type="match status" value="1"/>
</dbReference>
<dbReference type="InterPro" id="IPR010998">
    <property type="entry name" value="Integrase_recombinase_N"/>
</dbReference>
<accession>A0A263D709</accession>
<keyword evidence="3 5" id="KW-0238">DNA-binding</keyword>
<dbReference type="Pfam" id="PF00589">
    <property type="entry name" value="Phage_integrase"/>
    <property type="match status" value="1"/>
</dbReference>
<keyword evidence="2" id="KW-0229">DNA integration</keyword>
<gene>
    <name evidence="8" type="ORF">CFN78_06635</name>
</gene>
<evidence type="ECO:0000256" key="1">
    <source>
        <dbReference type="ARBA" id="ARBA00008857"/>
    </source>
</evidence>
<feature type="domain" description="Core-binding (CB)" evidence="7">
    <location>
        <begin position="3"/>
        <end position="90"/>
    </location>
</feature>
<dbReference type="InParanoid" id="A0A263D709"/>
<sequence length="308" mass="34329">MFDTLADWLDEWQIVLDNGTVSAETTEVYVRGVTQFITWARDAQPHVTAPEHIDRRHIDLWLGHLTRQGRKEATRRVRLLAVRFWLDYLVDTHDCDLTVNPAARIPLPVPKDHPVPIIDDDSLAALLKATAGRDFFAIRDTAIIRLLLDTGVRRGEVVGIDVDDLDLRTQEVTVTGKGGKTRTLPIGGKTALALRKYLRVRATRPAATSKPLFLSYRASDTGTWRLTGGGVGEMIDRRCEAAGLGHVWPHQLRHTWAHDMLDNGASEGVVERLGGWTPGSKMVKRYGSSMADARARKASMEMARGDRV</sequence>
<keyword evidence="4" id="KW-0233">DNA recombination</keyword>
<dbReference type="OrthoDB" id="3183879at2"/>
<comment type="caution">
    <text evidence="8">The sequence shown here is derived from an EMBL/GenBank/DDBJ whole genome shotgun (WGS) entry which is preliminary data.</text>
</comment>
<dbReference type="PROSITE" id="PS51900">
    <property type="entry name" value="CB"/>
    <property type="match status" value="1"/>
</dbReference>
<dbReference type="PROSITE" id="PS51898">
    <property type="entry name" value="TYR_RECOMBINASE"/>
    <property type="match status" value="1"/>
</dbReference>
<name>A0A263D709_9PSEU</name>
<comment type="similarity">
    <text evidence="1">Belongs to the 'phage' integrase family.</text>
</comment>
<evidence type="ECO:0000256" key="3">
    <source>
        <dbReference type="ARBA" id="ARBA00023125"/>
    </source>
</evidence>
<evidence type="ECO:0000259" key="7">
    <source>
        <dbReference type="PROSITE" id="PS51900"/>
    </source>
</evidence>